<proteinExistence type="predicted"/>
<protein>
    <recommendedName>
        <fullName evidence="6">SWIM-type domain-containing protein</fullName>
    </recommendedName>
</protein>
<dbReference type="AlphaFoldDB" id="A0AAN7E084"/>
<dbReference type="Pfam" id="PF03101">
    <property type="entry name" value="FAR1"/>
    <property type="match status" value="1"/>
</dbReference>
<keyword evidence="3" id="KW-0862">Zinc</keyword>
<dbReference type="SMART" id="SM00575">
    <property type="entry name" value="ZnF_PMZ"/>
    <property type="match status" value="1"/>
</dbReference>
<dbReference type="EMBL" id="JAXUIC010000012">
    <property type="protein sequence ID" value="KAK4559238.1"/>
    <property type="molecule type" value="Genomic_DNA"/>
</dbReference>
<feature type="domain" description="SWIM-type" evidence="6">
    <location>
        <begin position="466"/>
        <end position="502"/>
    </location>
</feature>
<dbReference type="InterPro" id="IPR004330">
    <property type="entry name" value="FAR1_DNA_bnd_dom"/>
</dbReference>
<evidence type="ECO:0000256" key="1">
    <source>
        <dbReference type="ARBA" id="ARBA00022723"/>
    </source>
</evidence>
<keyword evidence="2 4" id="KW-0863">Zinc-finger</keyword>
<feature type="region of interest" description="Disordered" evidence="5">
    <location>
        <begin position="639"/>
        <end position="676"/>
    </location>
</feature>
<dbReference type="InterPro" id="IPR018289">
    <property type="entry name" value="MULE_transposase_dom"/>
</dbReference>
<dbReference type="Pfam" id="PF10551">
    <property type="entry name" value="MULE"/>
    <property type="match status" value="1"/>
</dbReference>
<evidence type="ECO:0000256" key="4">
    <source>
        <dbReference type="PROSITE-ProRule" id="PRU00325"/>
    </source>
</evidence>
<evidence type="ECO:0000313" key="7">
    <source>
        <dbReference type="EMBL" id="KAK4559238.1"/>
    </source>
</evidence>
<dbReference type="Proteomes" id="UP001324115">
    <property type="component" value="Unassembled WGS sequence"/>
</dbReference>
<gene>
    <name evidence="7" type="ORF">RGQ29_008472</name>
</gene>
<accession>A0AAN7E084</accession>
<dbReference type="InterPro" id="IPR007527">
    <property type="entry name" value="Znf_SWIM"/>
</dbReference>
<dbReference type="PANTHER" id="PTHR47718:SF17">
    <property type="entry name" value="PROTEIN FAR1-RELATED SEQUENCE 5-LIKE"/>
    <property type="match status" value="1"/>
</dbReference>
<evidence type="ECO:0000256" key="3">
    <source>
        <dbReference type="ARBA" id="ARBA00022833"/>
    </source>
</evidence>
<comment type="caution">
    <text evidence="7">The sequence shown here is derived from an EMBL/GenBank/DDBJ whole genome shotgun (WGS) entry which is preliminary data.</text>
</comment>
<dbReference type="GO" id="GO:0008270">
    <property type="term" value="F:zinc ion binding"/>
    <property type="evidence" value="ECO:0007669"/>
    <property type="project" value="UniProtKB-KW"/>
</dbReference>
<dbReference type="Pfam" id="PF04434">
    <property type="entry name" value="SWIM"/>
    <property type="match status" value="1"/>
</dbReference>
<keyword evidence="8" id="KW-1185">Reference proteome</keyword>
<feature type="compositionally biased region" description="Polar residues" evidence="5">
    <location>
        <begin position="665"/>
        <end position="675"/>
    </location>
</feature>
<dbReference type="PANTHER" id="PTHR47718">
    <property type="entry name" value="OS01G0519700 PROTEIN"/>
    <property type="match status" value="1"/>
</dbReference>
<evidence type="ECO:0000313" key="8">
    <source>
        <dbReference type="Proteomes" id="UP001324115"/>
    </source>
</evidence>
<keyword evidence="1" id="KW-0479">Metal-binding</keyword>
<evidence type="ECO:0000256" key="2">
    <source>
        <dbReference type="ARBA" id="ARBA00022771"/>
    </source>
</evidence>
<sequence>MAEVVPGIHTPPLQLTNIDQDIRVDEELQDAENLLGMVVHSEEEAYKLYNDYAIRIGFSVRKEKLRYAKNGVRQREYVCSKEGFPRDGDHLDDKKFKRLQTRTGCEASIRFTVTNGEWKVTHFNSNHNHELAKPEERPFLRSNRKITDAQLGVIRTFKEAGIRTVSTYSYLVEEAGGFENVGFIKRDCYNAVNKQKLINVEAGDAQSVNHHWKNVLFGCAFLLDETTASFTWLFETFLESMENQKPKTIFTDQCQAMKNAIRVVLPDTCHRLCLWHISKNAAENLPRHYGNPEFKSRFNKILYNCETEIEFQSCWDALLRDYNLVGNKWLSTLYENRERWCSVFSHNIFSCRMKASSRSESTNNVFQHMACKTMRLTEFVHEYEKASKNMRTDELEEDFRCKQGTPFQIVQNCGLLQHASFVYTRTMFKRFELEITSTLGVTHQDVNSDGVSFTYEIIEGGGRRVHVVYFNSSNNEITCSCKMFETLGLLCRHALRILIVKNVTELPDQYILKRWTKNAKKDNVVCDRTKSADANDELSVTSRRNELMRSVYEFFTRSAATTRHTEMCKRKIREMIEFVEKDMEMLSGARDDGERENGFVDNNISGDVEKTNCSLNNFPILDPPCVRPKGVTNARMKSNVEKRKRKALKDITRSKQLPKRGLPANSAQERTSSKLCQPMHPSNVPMDENYNNQVFHSLGMPMTSSSNHFQLSNQIPLSYWSSASPNVSLTSMLQSNNCLNHLSQNSFLNGFTQLNPGQK</sequence>
<organism evidence="7 8">
    <name type="scientific">Quercus rubra</name>
    <name type="common">Northern red oak</name>
    <name type="synonym">Quercus borealis</name>
    <dbReference type="NCBI Taxonomy" id="3512"/>
    <lineage>
        <taxon>Eukaryota</taxon>
        <taxon>Viridiplantae</taxon>
        <taxon>Streptophyta</taxon>
        <taxon>Embryophyta</taxon>
        <taxon>Tracheophyta</taxon>
        <taxon>Spermatophyta</taxon>
        <taxon>Magnoliopsida</taxon>
        <taxon>eudicotyledons</taxon>
        <taxon>Gunneridae</taxon>
        <taxon>Pentapetalae</taxon>
        <taxon>rosids</taxon>
        <taxon>fabids</taxon>
        <taxon>Fagales</taxon>
        <taxon>Fagaceae</taxon>
        <taxon>Quercus</taxon>
    </lineage>
</organism>
<name>A0AAN7E084_QUERU</name>
<dbReference type="InterPro" id="IPR006564">
    <property type="entry name" value="Znf_PMZ"/>
</dbReference>
<evidence type="ECO:0000256" key="5">
    <source>
        <dbReference type="SAM" id="MobiDB-lite"/>
    </source>
</evidence>
<evidence type="ECO:0000259" key="6">
    <source>
        <dbReference type="PROSITE" id="PS50966"/>
    </source>
</evidence>
<dbReference type="PROSITE" id="PS50966">
    <property type="entry name" value="ZF_SWIM"/>
    <property type="match status" value="1"/>
</dbReference>
<reference evidence="7 8" key="1">
    <citation type="journal article" date="2023" name="G3 (Bethesda)">
        <title>A haplotype-resolved chromosome-scale genome for Quercus rubra L. provides insights into the genetics of adaptive traits for red oak species.</title>
        <authorList>
            <person name="Kapoor B."/>
            <person name="Jenkins J."/>
            <person name="Schmutz J."/>
            <person name="Zhebentyayeva T."/>
            <person name="Kuelheim C."/>
            <person name="Coggeshall M."/>
            <person name="Heim C."/>
            <person name="Lasky J.R."/>
            <person name="Leites L."/>
            <person name="Islam-Faridi N."/>
            <person name="Romero-Severson J."/>
            <person name="DeLeo V.L."/>
            <person name="Lucas S.M."/>
            <person name="Lazic D."/>
            <person name="Gailing O."/>
            <person name="Carlson J."/>
            <person name="Staton M."/>
        </authorList>
    </citation>
    <scope>NUCLEOTIDE SEQUENCE [LARGE SCALE GENOMIC DNA]</scope>
    <source>
        <strain evidence="7">Pseudo-F2</strain>
    </source>
</reference>